<evidence type="ECO:0000256" key="2">
    <source>
        <dbReference type="ARBA" id="ARBA00006472"/>
    </source>
</evidence>
<organism evidence="5 6">
    <name type="scientific">Deinococcus hopiensis KR-140</name>
    <dbReference type="NCBI Taxonomy" id="695939"/>
    <lineage>
        <taxon>Bacteria</taxon>
        <taxon>Thermotogati</taxon>
        <taxon>Deinococcota</taxon>
        <taxon>Deinococci</taxon>
        <taxon>Deinococcales</taxon>
        <taxon>Deinococcaceae</taxon>
        <taxon>Deinococcus</taxon>
    </lineage>
</organism>
<dbReference type="GO" id="GO:0008124">
    <property type="term" value="F:4-alpha-hydroxytetrahydrobiopterin dehydratase activity"/>
    <property type="evidence" value="ECO:0007669"/>
    <property type="project" value="UniProtKB-EC"/>
</dbReference>
<dbReference type="STRING" id="695939.SAMN00790413_00816"/>
<dbReference type="Gene3D" id="3.30.1360.20">
    <property type="entry name" value="Transcriptional coactivator/pterin dehydratase"/>
    <property type="match status" value="1"/>
</dbReference>
<dbReference type="Pfam" id="PF01329">
    <property type="entry name" value="Pterin_4a"/>
    <property type="match status" value="1"/>
</dbReference>
<evidence type="ECO:0000256" key="3">
    <source>
        <dbReference type="ARBA" id="ARBA00013252"/>
    </source>
</evidence>
<dbReference type="SUPFAM" id="SSF55248">
    <property type="entry name" value="PCD-like"/>
    <property type="match status" value="1"/>
</dbReference>
<accession>A0A1W1VB35</accession>
<gene>
    <name evidence="5" type="ORF">SAMN00790413_00816</name>
</gene>
<keyword evidence="6" id="KW-1185">Reference proteome</keyword>
<evidence type="ECO:0000313" key="5">
    <source>
        <dbReference type="EMBL" id="SMB90568.1"/>
    </source>
</evidence>
<dbReference type="PANTHER" id="PTHR12599:SF0">
    <property type="entry name" value="PTERIN-4-ALPHA-CARBINOLAMINE DEHYDRATASE"/>
    <property type="match status" value="1"/>
</dbReference>
<dbReference type="Proteomes" id="UP000192582">
    <property type="component" value="Unassembled WGS sequence"/>
</dbReference>
<dbReference type="InterPro" id="IPR001533">
    <property type="entry name" value="Pterin_deHydtase"/>
</dbReference>
<dbReference type="InterPro" id="IPR036428">
    <property type="entry name" value="PCD_sf"/>
</dbReference>
<reference evidence="5 6" key="1">
    <citation type="submission" date="2017-04" db="EMBL/GenBank/DDBJ databases">
        <authorList>
            <person name="Afonso C.L."/>
            <person name="Miller P.J."/>
            <person name="Scott M.A."/>
            <person name="Spackman E."/>
            <person name="Goraichik I."/>
            <person name="Dimitrov K.M."/>
            <person name="Suarez D.L."/>
            <person name="Swayne D.E."/>
        </authorList>
    </citation>
    <scope>NUCLEOTIDE SEQUENCE [LARGE SCALE GENOMIC DNA]</scope>
    <source>
        <strain evidence="5 6">KR-140</strain>
    </source>
</reference>
<dbReference type="AlphaFoldDB" id="A0A1W1VB35"/>
<dbReference type="EC" id="4.2.1.96" evidence="3"/>
<sequence length="116" mass="13330">MGRMSYHPYDPRMAYDPDRKLTDGDVHDLKPEGWWGDDGKLYRDFKFETYQAGVDFAVRVAALAEEQGHHPDIHLYYRRVRLNYFTHDAGGVTGRDIEGAQAVNRLWDEQNGAGNA</sequence>
<dbReference type="GO" id="GO:0006729">
    <property type="term" value="P:tetrahydrobiopterin biosynthetic process"/>
    <property type="evidence" value="ECO:0007669"/>
    <property type="project" value="InterPro"/>
</dbReference>
<dbReference type="NCBIfam" id="NF002017">
    <property type="entry name" value="PRK00823.1-2"/>
    <property type="match status" value="1"/>
</dbReference>
<evidence type="ECO:0000313" key="6">
    <source>
        <dbReference type="Proteomes" id="UP000192582"/>
    </source>
</evidence>
<name>A0A1W1VB35_9DEIO</name>
<evidence type="ECO:0000256" key="1">
    <source>
        <dbReference type="ARBA" id="ARBA00001554"/>
    </source>
</evidence>
<comment type="similarity">
    <text evidence="2">Belongs to the pterin-4-alpha-carbinolamine dehydratase family.</text>
</comment>
<comment type="catalytic activity">
    <reaction evidence="1">
        <text>(4aS,6R)-4a-hydroxy-L-erythro-5,6,7,8-tetrahydrobiopterin = (6R)-L-erythro-6,7-dihydrobiopterin + H2O</text>
        <dbReference type="Rhea" id="RHEA:11920"/>
        <dbReference type="ChEBI" id="CHEBI:15377"/>
        <dbReference type="ChEBI" id="CHEBI:15642"/>
        <dbReference type="ChEBI" id="CHEBI:43120"/>
        <dbReference type="EC" id="4.2.1.96"/>
    </reaction>
</comment>
<protein>
    <recommendedName>
        <fullName evidence="3">4a-hydroxytetrahydrobiopterin dehydratase</fullName>
        <ecNumber evidence="3">4.2.1.96</ecNumber>
    </recommendedName>
</protein>
<dbReference type="PANTHER" id="PTHR12599">
    <property type="entry name" value="PTERIN-4-ALPHA-CARBINOLAMINE DEHYDRATASE"/>
    <property type="match status" value="1"/>
</dbReference>
<dbReference type="EMBL" id="FWWU01000009">
    <property type="protein sequence ID" value="SMB90568.1"/>
    <property type="molecule type" value="Genomic_DNA"/>
</dbReference>
<keyword evidence="4" id="KW-0456">Lyase</keyword>
<evidence type="ECO:0000256" key="4">
    <source>
        <dbReference type="ARBA" id="ARBA00023239"/>
    </source>
</evidence>
<dbReference type="CDD" id="cd00488">
    <property type="entry name" value="PCD_DCoH"/>
    <property type="match status" value="1"/>
</dbReference>
<proteinExistence type="inferred from homology"/>